<dbReference type="InterPro" id="IPR010167">
    <property type="entry name" value="NH2A_AcTrfase"/>
</dbReference>
<reference evidence="5" key="2">
    <citation type="submission" date="2019-01" db="EMBL/GenBank/DDBJ databases">
        <title>Genome sequence of Desulfonema ishimotonii strain Tokyo 01.</title>
        <authorList>
            <person name="Fukui M."/>
        </authorList>
    </citation>
    <scope>NUCLEOTIDE SEQUENCE [LARGE SCALE GENOMIC DNA]</scope>
    <source>
        <strain evidence="5">Tokyo 01</strain>
    </source>
</reference>
<dbReference type="GO" id="GO:0004042">
    <property type="term" value="F:L-glutamate N-acetyltransferase activity"/>
    <property type="evidence" value="ECO:0007669"/>
    <property type="project" value="InterPro"/>
</dbReference>
<dbReference type="PANTHER" id="PTHR30602:SF12">
    <property type="entry name" value="AMINO-ACID ACETYLTRANSFERASE NAGS1, CHLOROPLASTIC-RELATED"/>
    <property type="match status" value="1"/>
</dbReference>
<comment type="caution">
    <text evidence="4">The sequence shown here is derived from an EMBL/GenBank/DDBJ whole genome shotgun (WGS) entry which is preliminary data.</text>
</comment>
<keyword evidence="1 4" id="KW-0808">Transferase</keyword>
<dbReference type="Pfam" id="PF00583">
    <property type="entry name" value="Acetyltransf_1"/>
    <property type="match status" value="1"/>
</dbReference>
<dbReference type="CDD" id="cd04301">
    <property type="entry name" value="NAT_SF"/>
    <property type="match status" value="1"/>
</dbReference>
<gene>
    <name evidence="4" type="ORF">DENIS_3737</name>
</gene>
<dbReference type="InterPro" id="IPR000182">
    <property type="entry name" value="GNAT_dom"/>
</dbReference>
<dbReference type="AlphaFoldDB" id="A0A401G0L8"/>
<keyword evidence="5" id="KW-1185">Reference proteome</keyword>
<sequence>MNIRKATIKDIKAIHRLLHRYSDQGDLIPRPLSRLYDHIRDFSVAADPETDTVVGCCALQFCWEDLAEIRSLAVESDRRGQHIATRLVETCIGEARSFGMRKLFCLTFKPEFFGKFGFVTIDRSELPLKIWADCMLCVKFPDCEGIAMMKALD</sequence>
<dbReference type="PROSITE" id="PS51186">
    <property type="entry name" value="GNAT"/>
    <property type="match status" value="1"/>
</dbReference>
<evidence type="ECO:0000256" key="1">
    <source>
        <dbReference type="ARBA" id="ARBA00022679"/>
    </source>
</evidence>
<dbReference type="GO" id="GO:0005737">
    <property type="term" value="C:cytoplasm"/>
    <property type="evidence" value="ECO:0007669"/>
    <property type="project" value="InterPro"/>
</dbReference>
<evidence type="ECO:0000313" key="4">
    <source>
        <dbReference type="EMBL" id="GBC62760.1"/>
    </source>
</evidence>
<protein>
    <submittedName>
        <fullName evidence="4">GNAT family N-acetyltransferase</fullName>
    </submittedName>
</protein>
<dbReference type="NCBIfam" id="NF005840">
    <property type="entry name" value="PRK07757.1"/>
    <property type="match status" value="1"/>
</dbReference>
<dbReference type="InterPro" id="IPR016181">
    <property type="entry name" value="Acyl_CoA_acyltransferase"/>
</dbReference>
<evidence type="ECO:0000256" key="2">
    <source>
        <dbReference type="ARBA" id="ARBA00023315"/>
    </source>
</evidence>
<accession>A0A401G0L8</accession>
<dbReference type="EMBL" id="BEXT01000001">
    <property type="protein sequence ID" value="GBC62760.1"/>
    <property type="molecule type" value="Genomic_DNA"/>
</dbReference>
<dbReference type="GO" id="GO:0006526">
    <property type="term" value="P:L-arginine biosynthetic process"/>
    <property type="evidence" value="ECO:0007669"/>
    <property type="project" value="InterPro"/>
</dbReference>
<name>A0A401G0L8_9BACT</name>
<keyword evidence="2" id="KW-0012">Acyltransferase</keyword>
<organism evidence="4 5">
    <name type="scientific">Desulfonema ishimotonii</name>
    <dbReference type="NCBI Taxonomy" id="45657"/>
    <lineage>
        <taxon>Bacteria</taxon>
        <taxon>Pseudomonadati</taxon>
        <taxon>Thermodesulfobacteriota</taxon>
        <taxon>Desulfobacteria</taxon>
        <taxon>Desulfobacterales</taxon>
        <taxon>Desulfococcaceae</taxon>
        <taxon>Desulfonema</taxon>
    </lineage>
</organism>
<feature type="domain" description="N-acetyltransferase" evidence="3">
    <location>
        <begin position="1"/>
        <end position="153"/>
    </location>
</feature>
<proteinExistence type="predicted"/>
<dbReference type="PANTHER" id="PTHR30602">
    <property type="entry name" value="AMINO-ACID ACETYLTRANSFERASE"/>
    <property type="match status" value="1"/>
</dbReference>
<dbReference type="RefSeq" id="WP_124329911.1">
    <property type="nucleotide sequence ID" value="NZ_BEXT01000001.1"/>
</dbReference>
<dbReference type="SUPFAM" id="SSF55729">
    <property type="entry name" value="Acyl-CoA N-acyltransferases (Nat)"/>
    <property type="match status" value="1"/>
</dbReference>
<evidence type="ECO:0000313" key="5">
    <source>
        <dbReference type="Proteomes" id="UP000288096"/>
    </source>
</evidence>
<evidence type="ECO:0000259" key="3">
    <source>
        <dbReference type="PROSITE" id="PS51186"/>
    </source>
</evidence>
<dbReference type="OrthoDB" id="9793138at2"/>
<dbReference type="Proteomes" id="UP000288096">
    <property type="component" value="Unassembled WGS sequence"/>
</dbReference>
<reference evidence="5" key="1">
    <citation type="submission" date="2017-11" db="EMBL/GenBank/DDBJ databases">
        <authorList>
            <person name="Watanabe M."/>
            <person name="Kojima H."/>
        </authorList>
    </citation>
    <scope>NUCLEOTIDE SEQUENCE [LARGE SCALE GENOMIC DNA]</scope>
    <source>
        <strain evidence="5">Tokyo 01</strain>
    </source>
</reference>
<dbReference type="Gene3D" id="3.40.630.30">
    <property type="match status" value="1"/>
</dbReference>